<keyword evidence="4" id="KW-1185">Reference proteome</keyword>
<dbReference type="InterPro" id="IPR006626">
    <property type="entry name" value="PbH1"/>
</dbReference>
<dbReference type="InterPro" id="IPR059177">
    <property type="entry name" value="GH29D-like_dom"/>
</dbReference>
<dbReference type="InterPro" id="IPR012334">
    <property type="entry name" value="Pectin_lyas_fold"/>
</dbReference>
<sequence>MCVRASLVLLTVAVCVCLCACDVHATTYYVSPAHGSDSNHGKSPSKPWKTLAKASSHRFVSGDSLLLERGGRFHNETLFIAPVDGFVLGDYGSANLSRPTIVHYRPSTKSYVNCVELVDVDNAVVRNIHLAGCFIGLQFSFTPGRNHSNVLVDNCHLRDLHHPYESYQPSDPQWARAISVVGSGGGAFVSNFTVQHTTATRIDTFFGSGGVFISGLNLDSNTVAQCGGNCYGLSGGTDMHITNSVFLRDAPETLFLYGTTDVIIGTISGDNSIEDCDFNTRGEYEAGPDGCAIDFETSAMGFAIRGNTIYRSWGGGIMVFGHATTSHGFNISDNTFVYAGCVQPRDDKAGIAFMCPGGHKPSGLVSDNVFVTCDGVPAMFDAVKGCSNNVTKINNSIDGTAVVEQPQITFSPPPPTSNATRVTIPALAVTRTANATIRYTLDGSRPTTSSPVVPAGGVAITWPGPDIVMNVRAFHAGMRPSITNGVVIERSLYRPRGSAGIGYVRSNLDALTVNASSGGEAWVRGWAVDTSLPGLGREPVTVRVDVDLQPVAYVVASLARPDLVAAGVAPDPNHGFNLQLSGTIARSLLSGNHIVDVFVVDSPMTRLQPTRVALSPMCTCNGVVCPC</sequence>
<feature type="chain" id="PRO_5003291075" description="GH29D-like beta-sandwich domain-containing protein" evidence="1">
    <location>
        <begin position="26"/>
        <end position="627"/>
    </location>
</feature>
<dbReference type="InterPro" id="IPR011050">
    <property type="entry name" value="Pectin_lyase_fold/virulence"/>
</dbReference>
<dbReference type="Gene3D" id="2.160.20.10">
    <property type="entry name" value="Single-stranded right-handed beta-helix, Pectin lyase-like"/>
    <property type="match status" value="1"/>
</dbReference>
<accession>F2UGP2</accession>
<proteinExistence type="predicted"/>
<dbReference type="InParanoid" id="F2UGP2"/>
<keyword evidence="1" id="KW-0732">Signal</keyword>
<gene>
    <name evidence="3" type="ORF">PTSG_07910</name>
</gene>
<dbReference type="SMART" id="SM00710">
    <property type="entry name" value="PbH1"/>
    <property type="match status" value="5"/>
</dbReference>
<evidence type="ECO:0000313" key="4">
    <source>
        <dbReference type="Proteomes" id="UP000007799"/>
    </source>
</evidence>
<reference evidence="3" key="1">
    <citation type="submission" date="2009-08" db="EMBL/GenBank/DDBJ databases">
        <title>Annotation of Salpingoeca rosetta.</title>
        <authorList>
            <consortium name="The Broad Institute Genome Sequencing Platform"/>
            <person name="Russ C."/>
            <person name="Cuomo C."/>
            <person name="Burger G."/>
            <person name="Gray M.W."/>
            <person name="Holland P.W.H."/>
            <person name="King N."/>
            <person name="Lang F.B.F."/>
            <person name="Roger A.J."/>
            <person name="Ruiz-Trillo I."/>
            <person name="Young S.K."/>
            <person name="Zeng Q."/>
            <person name="Gargeya S."/>
            <person name="Alvarado L."/>
            <person name="Berlin A."/>
            <person name="Chapman S.B."/>
            <person name="Chen Z."/>
            <person name="Freedman E."/>
            <person name="Gellesch M."/>
            <person name="Goldberg J."/>
            <person name="Griggs A."/>
            <person name="Gujja S."/>
            <person name="Heilman E."/>
            <person name="Heiman D."/>
            <person name="Howarth C."/>
            <person name="Mehta T."/>
            <person name="Neiman D."/>
            <person name="Pearson M."/>
            <person name="Roberts A."/>
            <person name="Saif S."/>
            <person name="Shea T."/>
            <person name="Shenoy N."/>
            <person name="Sisk P."/>
            <person name="Stolte C."/>
            <person name="Sykes S."/>
            <person name="White J."/>
            <person name="Yandava C."/>
            <person name="Haas B."/>
            <person name="Nusbaum C."/>
            <person name="Birren B."/>
        </authorList>
    </citation>
    <scope>NUCLEOTIDE SEQUENCE [LARGE SCALE GENOMIC DNA]</scope>
    <source>
        <strain evidence="3">ATCC 50818</strain>
    </source>
</reference>
<evidence type="ECO:0000313" key="3">
    <source>
        <dbReference type="EMBL" id="EGD75792.1"/>
    </source>
</evidence>
<evidence type="ECO:0000256" key="1">
    <source>
        <dbReference type="SAM" id="SignalP"/>
    </source>
</evidence>
<dbReference type="OMA" id="FIMAGCE"/>
<dbReference type="Proteomes" id="UP000007799">
    <property type="component" value="Unassembled WGS sequence"/>
</dbReference>
<dbReference type="Pfam" id="PF13290">
    <property type="entry name" value="CHB_HEX_C_1"/>
    <property type="match status" value="1"/>
</dbReference>
<dbReference type="EMBL" id="GL832973">
    <property type="protein sequence ID" value="EGD75792.1"/>
    <property type="molecule type" value="Genomic_DNA"/>
</dbReference>
<feature type="domain" description="GH29D-like beta-sandwich" evidence="2">
    <location>
        <begin position="430"/>
        <end position="452"/>
    </location>
</feature>
<dbReference type="RefSeq" id="XP_004991713.1">
    <property type="nucleotide sequence ID" value="XM_004991656.1"/>
</dbReference>
<evidence type="ECO:0000259" key="2">
    <source>
        <dbReference type="Pfam" id="PF13290"/>
    </source>
</evidence>
<dbReference type="GeneID" id="16072273"/>
<dbReference type="AlphaFoldDB" id="F2UGP2"/>
<feature type="signal peptide" evidence="1">
    <location>
        <begin position="1"/>
        <end position="25"/>
    </location>
</feature>
<organism evidence="4">
    <name type="scientific">Salpingoeca rosetta (strain ATCC 50818 / BSB-021)</name>
    <dbReference type="NCBI Taxonomy" id="946362"/>
    <lineage>
        <taxon>Eukaryota</taxon>
        <taxon>Choanoflagellata</taxon>
        <taxon>Craspedida</taxon>
        <taxon>Salpingoecidae</taxon>
        <taxon>Salpingoeca</taxon>
    </lineage>
</organism>
<dbReference type="OrthoDB" id="10487919at2759"/>
<dbReference type="KEGG" id="sre:PTSG_07910"/>
<protein>
    <recommendedName>
        <fullName evidence="2">GH29D-like beta-sandwich domain-containing protein</fullName>
    </recommendedName>
</protein>
<name>F2UGP2_SALR5</name>
<dbReference type="SUPFAM" id="SSF51126">
    <property type="entry name" value="Pectin lyase-like"/>
    <property type="match status" value="1"/>
</dbReference>